<feature type="region of interest" description="Disordered" evidence="1">
    <location>
        <begin position="1"/>
        <end position="20"/>
    </location>
</feature>
<gene>
    <name evidence="2" type="ORF">LAZ67_18001960</name>
</gene>
<reference evidence="2 3" key="1">
    <citation type="submission" date="2022-01" db="EMBL/GenBank/DDBJ databases">
        <title>A chromosomal length assembly of Cordylochernes scorpioides.</title>
        <authorList>
            <person name="Zeh D."/>
            <person name="Zeh J."/>
        </authorList>
    </citation>
    <scope>NUCLEOTIDE SEQUENCE [LARGE SCALE GENOMIC DNA]</scope>
    <source>
        <strain evidence="2">IN4F17</strain>
        <tissue evidence="2">Whole Body</tissue>
    </source>
</reference>
<proteinExistence type="predicted"/>
<feature type="region of interest" description="Disordered" evidence="1">
    <location>
        <begin position="78"/>
        <end position="97"/>
    </location>
</feature>
<feature type="region of interest" description="Disordered" evidence="1">
    <location>
        <begin position="364"/>
        <end position="398"/>
    </location>
</feature>
<protein>
    <submittedName>
        <fullName evidence="2">Uncharacterized protein</fullName>
    </submittedName>
</protein>
<feature type="compositionally biased region" description="Acidic residues" evidence="1">
    <location>
        <begin position="86"/>
        <end position="97"/>
    </location>
</feature>
<name>A0ABY6LG81_9ARAC</name>
<feature type="region of interest" description="Disordered" evidence="1">
    <location>
        <begin position="210"/>
        <end position="234"/>
    </location>
</feature>
<dbReference type="EMBL" id="CP092880">
    <property type="protein sequence ID" value="UYV80189.1"/>
    <property type="molecule type" value="Genomic_DNA"/>
</dbReference>
<evidence type="ECO:0000313" key="2">
    <source>
        <dbReference type="EMBL" id="UYV80189.1"/>
    </source>
</evidence>
<organism evidence="2 3">
    <name type="scientific">Cordylochernes scorpioides</name>
    <dbReference type="NCBI Taxonomy" id="51811"/>
    <lineage>
        <taxon>Eukaryota</taxon>
        <taxon>Metazoa</taxon>
        <taxon>Ecdysozoa</taxon>
        <taxon>Arthropoda</taxon>
        <taxon>Chelicerata</taxon>
        <taxon>Arachnida</taxon>
        <taxon>Pseudoscorpiones</taxon>
        <taxon>Cheliferoidea</taxon>
        <taxon>Chernetidae</taxon>
        <taxon>Cordylochernes</taxon>
    </lineage>
</organism>
<keyword evidence="3" id="KW-1185">Reference proteome</keyword>
<accession>A0ABY6LG81</accession>
<evidence type="ECO:0000256" key="1">
    <source>
        <dbReference type="SAM" id="MobiDB-lite"/>
    </source>
</evidence>
<feature type="compositionally biased region" description="Basic and acidic residues" evidence="1">
    <location>
        <begin position="213"/>
        <end position="225"/>
    </location>
</feature>
<sequence length="398" mass="45371">MLEEIEGRRKKTSNELARRGQGSYQKLDIGAVAEILRNVCSSYRRRLGCLTAEEISANEAQVMEAYRSQEQEWNPVIERDSGVEESGPEGEETEVEDICDKQKSIDEKLLPYQQQPKEAALHHQEPKEKRKLPNQKALKIKPVPYRLKAKVKPYWQEFKDKAALFQQESNLDFRILTEHPSPIPEVFLVEEDDLKEDMDLDRFAAIPSATQEETVHHQEPKEEMTLPHQQKTKETTLPCPQKLQTLLCQQETNLDMRILTEHPTPIAEVFLAFTVTVAAHGTILRPTGQSLTCTASLTCHAEEDFWAGLWVHAEREKILKRVEEENWSFPMSQVGPLKPACGRPGTCERGDDIEEGKLVISSVSAGRDKTSVDQRTSRDLKMRAWHQGGDHPNCVETD</sequence>
<dbReference type="Proteomes" id="UP001235939">
    <property type="component" value="Chromosome 18"/>
</dbReference>
<evidence type="ECO:0000313" key="3">
    <source>
        <dbReference type="Proteomes" id="UP001235939"/>
    </source>
</evidence>
<feature type="compositionally biased region" description="Basic and acidic residues" evidence="1">
    <location>
        <begin position="366"/>
        <end position="382"/>
    </location>
</feature>